<dbReference type="STRING" id="30019.A0A0M3QZN7"/>
<dbReference type="Pfam" id="PF02958">
    <property type="entry name" value="EcKL"/>
    <property type="match status" value="1"/>
</dbReference>
<dbReference type="InterPro" id="IPR011009">
    <property type="entry name" value="Kinase-like_dom_sf"/>
</dbReference>
<dbReference type="AlphaFoldDB" id="A0A0M3QZN7"/>
<dbReference type="EMBL" id="CP012528">
    <property type="protein sequence ID" value="ALC49699.1"/>
    <property type="molecule type" value="Genomic_DNA"/>
</dbReference>
<feature type="domain" description="CHK kinase-like" evidence="1">
    <location>
        <begin position="121"/>
        <end position="327"/>
    </location>
</feature>
<dbReference type="PANTHER" id="PTHR11012">
    <property type="entry name" value="PROTEIN KINASE-LIKE DOMAIN-CONTAINING"/>
    <property type="match status" value="1"/>
</dbReference>
<reference evidence="2 3" key="1">
    <citation type="submission" date="2015-08" db="EMBL/GenBank/DDBJ databases">
        <title>Ancestral chromatin configuration constrains chromatin evolution on differentiating sex chromosomes in Drosophila.</title>
        <authorList>
            <person name="Zhou Q."/>
            <person name="Bachtrog D."/>
        </authorList>
    </citation>
    <scope>NUCLEOTIDE SEQUENCE [LARGE SCALE GENOMIC DNA]</scope>
    <source>
        <tissue evidence="2">Whole larvae</tissue>
    </source>
</reference>
<dbReference type="SMART" id="SM00587">
    <property type="entry name" value="CHK"/>
    <property type="match status" value="1"/>
</dbReference>
<evidence type="ECO:0000259" key="1">
    <source>
        <dbReference type="SMART" id="SM00587"/>
    </source>
</evidence>
<dbReference type="InterPro" id="IPR015897">
    <property type="entry name" value="CHK_kinase-like"/>
</dbReference>
<keyword evidence="3" id="KW-1185">Reference proteome</keyword>
<name>A0A0M3QZN7_DROBS</name>
<dbReference type="Gene3D" id="3.90.1200.10">
    <property type="match status" value="1"/>
</dbReference>
<gene>
    <name evidence="2" type="ORF">Dbus_chrXg1555</name>
</gene>
<dbReference type="SUPFAM" id="SSF56112">
    <property type="entry name" value="Protein kinase-like (PK-like)"/>
    <property type="match status" value="1"/>
</dbReference>
<accession>A0A0M3QZN7</accession>
<dbReference type="Proteomes" id="UP000494163">
    <property type="component" value="Chromosome X"/>
</dbReference>
<dbReference type="PANTHER" id="PTHR11012:SF54">
    <property type="entry name" value="CHK KINASE-LIKE DOMAIN-CONTAINING PROTEIN"/>
    <property type="match status" value="1"/>
</dbReference>
<dbReference type="OrthoDB" id="190089at2759"/>
<proteinExistence type="predicted"/>
<evidence type="ECO:0000313" key="3">
    <source>
        <dbReference type="Proteomes" id="UP000494163"/>
    </source>
</evidence>
<dbReference type="OMA" id="WNNNFLY"/>
<sequence length="419" mass="48258">MSQLEDLPNESVRQTLEQLLGHSDYKLELACARGDNYLGVLWRLQLPEQQPSLVLKLPPQNAIRRKQFFARACFEREILAYEQFLPLLQRYQEQQSVPASECFEHYACCLLTRQDEPNECLVLEDLCQAGYQLHSRFEPLTPAHVRLVMRAYAKLHASSLALKQQQPSVLQHYQQLVDIFEQRREDAALASYLEELKQSALATLCPRQHGTQLQRLQNYFQRGSYPELLRTLLSGSNCEPYAVVCHGDGWNNNFLYSYNKSKQRDQEEQQPCPLEVRLVDWQLMRYASPITDLVYFLFCCTTRDFRQQHYQQMLQLYYAELSQQLVRLGVQADQLLPRSAFEQQLLDKGAAGLLFAMMVLPIVTLSAAQAPDLQAISELIEGGATTNLQGAGFLASSNELCYKQRMRDVILDCVDLNYI</sequence>
<protein>
    <submittedName>
        <fullName evidence="2">CG2004</fullName>
    </submittedName>
</protein>
<organism evidence="2 3">
    <name type="scientific">Drosophila busckii</name>
    <name type="common">Fruit fly</name>
    <dbReference type="NCBI Taxonomy" id="30019"/>
    <lineage>
        <taxon>Eukaryota</taxon>
        <taxon>Metazoa</taxon>
        <taxon>Ecdysozoa</taxon>
        <taxon>Arthropoda</taxon>
        <taxon>Hexapoda</taxon>
        <taxon>Insecta</taxon>
        <taxon>Pterygota</taxon>
        <taxon>Neoptera</taxon>
        <taxon>Endopterygota</taxon>
        <taxon>Diptera</taxon>
        <taxon>Brachycera</taxon>
        <taxon>Muscomorpha</taxon>
        <taxon>Ephydroidea</taxon>
        <taxon>Drosophilidae</taxon>
        <taxon>Drosophila</taxon>
    </lineage>
</organism>
<dbReference type="InterPro" id="IPR004119">
    <property type="entry name" value="EcKL"/>
</dbReference>
<evidence type="ECO:0000313" key="2">
    <source>
        <dbReference type="EMBL" id="ALC49699.1"/>
    </source>
</evidence>